<dbReference type="SUPFAM" id="SSF51735">
    <property type="entry name" value="NAD(P)-binding Rossmann-fold domains"/>
    <property type="match status" value="1"/>
</dbReference>
<dbReference type="Gene3D" id="3.40.50.720">
    <property type="entry name" value="NAD(P)-binding Rossmann-like Domain"/>
    <property type="match status" value="1"/>
</dbReference>
<dbReference type="EMBL" id="SAEB01000007">
    <property type="protein sequence ID" value="RVD83945.1"/>
    <property type="molecule type" value="Genomic_DNA"/>
</dbReference>
<keyword evidence="3" id="KW-0560">Oxidoreductase</keyword>
<protein>
    <recommendedName>
        <fullName evidence="6">NAD(P)-binding protein</fullName>
    </recommendedName>
</protein>
<evidence type="ECO:0000313" key="4">
    <source>
        <dbReference type="EMBL" id="RVD83945.1"/>
    </source>
</evidence>
<evidence type="ECO:0000256" key="2">
    <source>
        <dbReference type="ARBA" id="ARBA00022857"/>
    </source>
</evidence>
<proteinExistence type="inferred from homology"/>
<dbReference type="InterPro" id="IPR002347">
    <property type="entry name" value="SDR_fam"/>
</dbReference>
<dbReference type="GO" id="GO:0016616">
    <property type="term" value="F:oxidoreductase activity, acting on the CH-OH group of donors, NAD or NADP as acceptor"/>
    <property type="evidence" value="ECO:0007669"/>
    <property type="project" value="UniProtKB-ARBA"/>
</dbReference>
<dbReference type="PROSITE" id="PS00061">
    <property type="entry name" value="ADH_SHORT"/>
    <property type="match status" value="1"/>
</dbReference>
<dbReference type="Pfam" id="PF00106">
    <property type="entry name" value="adh_short"/>
    <property type="match status" value="1"/>
</dbReference>
<comment type="similarity">
    <text evidence="1">Belongs to the short-chain dehydrogenases/reductases (SDR) family.</text>
</comment>
<dbReference type="PRINTS" id="PR00081">
    <property type="entry name" value="GDHRDH"/>
</dbReference>
<dbReference type="AlphaFoldDB" id="A0A436ZYX0"/>
<evidence type="ECO:0000256" key="1">
    <source>
        <dbReference type="ARBA" id="ARBA00006484"/>
    </source>
</evidence>
<evidence type="ECO:0000313" key="5">
    <source>
        <dbReference type="Proteomes" id="UP000283090"/>
    </source>
</evidence>
<sequence>MVEFTPVIILTGSGRGIGFAILQYLLGLPNPPNILATSRNISAIEPLAAAHKNLEVISVDFSAPSSELKTIIPDVVIHTAVSRWGRIDALLLNHGTLDPIAKVDVAALEDWESNYRVNFLSNVELIRNALPELRKSNGRIVLVSSGASSIYFTGWGAYGSTKAALNHLNSTLALEEPSITTIAIAPGIVDTDMQAALRGVHGKVMSSGENAFFNSLKENNSMVKPEDVGAVLANLALQVEKALSGKYLNWDDEILSSYRTRL</sequence>
<dbReference type="InterPro" id="IPR036291">
    <property type="entry name" value="NAD(P)-bd_dom_sf"/>
</dbReference>
<dbReference type="GeneID" id="93588027"/>
<dbReference type="GO" id="GO:0050664">
    <property type="term" value="F:oxidoreductase activity, acting on NAD(P)H, oxygen as acceptor"/>
    <property type="evidence" value="ECO:0007669"/>
    <property type="project" value="TreeGrafter"/>
</dbReference>
<reference evidence="4 5" key="1">
    <citation type="submission" date="2019-01" db="EMBL/GenBank/DDBJ databases">
        <title>Intercellular communication is required for trap formation in the nematode-trapping fungus Duddingtonia flagrans.</title>
        <authorList>
            <person name="Youssar L."/>
            <person name="Wernet V."/>
            <person name="Hensel N."/>
            <person name="Hildebrandt H.-G."/>
            <person name="Fischer R."/>
        </authorList>
    </citation>
    <scope>NUCLEOTIDE SEQUENCE [LARGE SCALE GENOMIC DNA]</scope>
    <source>
        <strain evidence="4 5">CBS H-5679</strain>
    </source>
</reference>
<organism evidence="4 5">
    <name type="scientific">Arthrobotrys flagrans</name>
    <name type="common">Nematode-trapping fungus</name>
    <name type="synonym">Trichothecium flagrans</name>
    <dbReference type="NCBI Taxonomy" id="97331"/>
    <lineage>
        <taxon>Eukaryota</taxon>
        <taxon>Fungi</taxon>
        <taxon>Dikarya</taxon>
        <taxon>Ascomycota</taxon>
        <taxon>Pezizomycotina</taxon>
        <taxon>Orbiliomycetes</taxon>
        <taxon>Orbiliales</taxon>
        <taxon>Orbiliaceae</taxon>
        <taxon>Arthrobotrys</taxon>
    </lineage>
</organism>
<dbReference type="InterPro" id="IPR020904">
    <property type="entry name" value="Sc_DH/Rdtase_CS"/>
</dbReference>
<evidence type="ECO:0000256" key="3">
    <source>
        <dbReference type="ARBA" id="ARBA00023002"/>
    </source>
</evidence>
<keyword evidence="5" id="KW-1185">Reference proteome</keyword>
<dbReference type="PANTHER" id="PTHR43008">
    <property type="entry name" value="BENZIL REDUCTASE"/>
    <property type="match status" value="1"/>
</dbReference>
<keyword evidence="2" id="KW-0521">NADP</keyword>
<dbReference type="VEuPathDB" id="FungiDB:DFL_005716"/>
<gene>
    <name evidence="4" type="ORF">DFL_005716</name>
</gene>
<comment type="caution">
    <text evidence="4">The sequence shown here is derived from an EMBL/GenBank/DDBJ whole genome shotgun (WGS) entry which is preliminary data.</text>
</comment>
<dbReference type="STRING" id="97331.A0A436ZYX0"/>
<dbReference type="OrthoDB" id="153074at2759"/>
<name>A0A436ZYX0_ARTFL</name>
<evidence type="ECO:0008006" key="6">
    <source>
        <dbReference type="Google" id="ProtNLM"/>
    </source>
</evidence>
<dbReference type="RefSeq" id="XP_067489489.1">
    <property type="nucleotide sequence ID" value="XM_067635016.1"/>
</dbReference>
<dbReference type="Proteomes" id="UP000283090">
    <property type="component" value="Unassembled WGS sequence"/>
</dbReference>
<dbReference type="PANTHER" id="PTHR43008:SF8">
    <property type="entry name" value="BENZIL REDUCTASE ((S)-BENZOIN FORMING) IRC24"/>
    <property type="match status" value="1"/>
</dbReference>
<accession>A0A436ZYX0</accession>